<feature type="domain" description="PurM-like C-terminal" evidence="3">
    <location>
        <begin position="153"/>
        <end position="304"/>
    </location>
</feature>
<proteinExistence type="inferred from homology"/>
<evidence type="ECO:0000313" key="5">
    <source>
        <dbReference type="Proteomes" id="UP000253490"/>
    </source>
</evidence>
<dbReference type="SUPFAM" id="SSF56042">
    <property type="entry name" value="PurM C-terminal domain-like"/>
    <property type="match status" value="1"/>
</dbReference>
<dbReference type="OrthoDB" id="153904at2"/>
<dbReference type="PANTHER" id="PTHR30303:SF4">
    <property type="entry name" value="HYDROGENASE EXPRESSION_FORMATION PROTEIN HYPE"/>
    <property type="match status" value="1"/>
</dbReference>
<dbReference type="InterPro" id="IPR036921">
    <property type="entry name" value="PurM-like_N_sf"/>
</dbReference>
<comment type="similarity">
    <text evidence="1">Belongs to the HypE family.</text>
</comment>
<dbReference type="Pfam" id="PF02769">
    <property type="entry name" value="AIRS_C"/>
    <property type="match status" value="1"/>
</dbReference>
<dbReference type="RefSeq" id="WP_113919204.1">
    <property type="nucleotide sequence ID" value="NZ_QNRX01000001.1"/>
</dbReference>
<evidence type="ECO:0000259" key="2">
    <source>
        <dbReference type="Pfam" id="PF00586"/>
    </source>
</evidence>
<evidence type="ECO:0000313" key="4">
    <source>
        <dbReference type="EMBL" id="RBP69990.1"/>
    </source>
</evidence>
<dbReference type="Gene3D" id="3.90.650.10">
    <property type="entry name" value="PurM-like C-terminal domain"/>
    <property type="match status" value="1"/>
</dbReference>
<organism evidence="4 5">
    <name type="scientific">Alkalibaculum bacchi</name>
    <dbReference type="NCBI Taxonomy" id="645887"/>
    <lineage>
        <taxon>Bacteria</taxon>
        <taxon>Bacillati</taxon>
        <taxon>Bacillota</taxon>
        <taxon>Clostridia</taxon>
        <taxon>Eubacteriales</taxon>
        <taxon>Eubacteriaceae</taxon>
        <taxon>Alkalibaculum</taxon>
    </lineage>
</organism>
<gene>
    <name evidence="4" type="ORF">DES36_10141</name>
</gene>
<comment type="caution">
    <text evidence="4">The sequence shown here is derived from an EMBL/GenBank/DDBJ whole genome shotgun (WGS) entry which is preliminary data.</text>
</comment>
<protein>
    <submittedName>
        <fullName evidence="4">Hydrogenase maturation carbamoyl dehydratase HypE</fullName>
    </submittedName>
</protein>
<accession>A0A366IGP3</accession>
<dbReference type="SUPFAM" id="SSF55326">
    <property type="entry name" value="PurM N-terminal domain-like"/>
    <property type="match status" value="1"/>
</dbReference>
<dbReference type="GO" id="GO:0051604">
    <property type="term" value="P:protein maturation"/>
    <property type="evidence" value="ECO:0007669"/>
    <property type="project" value="TreeGrafter"/>
</dbReference>
<dbReference type="CDD" id="cd06061">
    <property type="entry name" value="PurM-like1"/>
    <property type="match status" value="1"/>
</dbReference>
<dbReference type="Pfam" id="PF00586">
    <property type="entry name" value="AIRS"/>
    <property type="match status" value="1"/>
</dbReference>
<dbReference type="InterPro" id="IPR036676">
    <property type="entry name" value="PurM-like_C_sf"/>
</dbReference>
<sequence length="331" mass="36117">MEIGKLSNEQLDRIIFSKIKYKDERVLVGSGIGEDCSILDFKDELCVISSDPITATTSNMGKLAVYISCNDIASKGIKPFGIMVTLLAPPTATLEDIQKIMEDILQVSNELQIELLGGHTEITDAVNRIVLSVTSLGGGSRDYLIPGEKVQCGDLLVMTKYAGLEGTTILYDDFKNQIEGLTEKDLEELQYLSSSLSVIQEGLIGAQIGVKSMHDATEGGILGAAWEMAEKSKLGVQIVAQNIPILETTKKITSQFHINPFKLISSGVMLMIVSKEKEEALLKSLQENNINGAVIGEFIKGESKIITEDGQLLPLDAPETDELYKAYKGRW</sequence>
<dbReference type="EMBL" id="QNRX01000001">
    <property type="protein sequence ID" value="RBP69990.1"/>
    <property type="molecule type" value="Genomic_DNA"/>
</dbReference>
<dbReference type="InterPro" id="IPR010918">
    <property type="entry name" value="PurM-like_C_dom"/>
</dbReference>
<name>A0A366IGP3_9FIRM</name>
<dbReference type="InterPro" id="IPR016188">
    <property type="entry name" value="PurM-like_N"/>
</dbReference>
<dbReference type="PIRSF" id="PIRSF005644">
    <property type="entry name" value="Hdrgns_mtr_HypE"/>
    <property type="match status" value="1"/>
</dbReference>
<dbReference type="AlphaFoldDB" id="A0A366IGP3"/>
<feature type="domain" description="PurM-like N-terminal" evidence="2">
    <location>
        <begin position="33"/>
        <end position="137"/>
    </location>
</feature>
<evidence type="ECO:0000259" key="3">
    <source>
        <dbReference type="Pfam" id="PF02769"/>
    </source>
</evidence>
<dbReference type="PANTHER" id="PTHR30303">
    <property type="entry name" value="HYDROGENASE ISOENZYMES FORMATION PROTEIN HYPE"/>
    <property type="match status" value="1"/>
</dbReference>
<dbReference type="Gene3D" id="3.30.1330.10">
    <property type="entry name" value="PurM-like, N-terminal domain"/>
    <property type="match status" value="1"/>
</dbReference>
<dbReference type="Proteomes" id="UP000253490">
    <property type="component" value="Unassembled WGS sequence"/>
</dbReference>
<keyword evidence="5" id="KW-1185">Reference proteome</keyword>
<reference evidence="4 5" key="1">
    <citation type="submission" date="2018-06" db="EMBL/GenBank/DDBJ databases">
        <title>Genomic Encyclopedia of Type Strains, Phase IV (KMG-IV): sequencing the most valuable type-strain genomes for metagenomic binning, comparative biology and taxonomic classification.</title>
        <authorList>
            <person name="Goeker M."/>
        </authorList>
    </citation>
    <scope>NUCLEOTIDE SEQUENCE [LARGE SCALE GENOMIC DNA]</scope>
    <source>
        <strain evidence="4 5">DSM 22112</strain>
    </source>
</reference>
<dbReference type="InterPro" id="IPR011854">
    <property type="entry name" value="HypE"/>
</dbReference>
<evidence type="ECO:0000256" key="1">
    <source>
        <dbReference type="ARBA" id="ARBA00006243"/>
    </source>
</evidence>